<feature type="transmembrane region" description="Helical" evidence="1">
    <location>
        <begin position="187"/>
        <end position="205"/>
    </location>
</feature>
<organism evidence="2 3">
    <name type="scientific">Pseudomicrostroma glucosiphilum</name>
    <dbReference type="NCBI Taxonomy" id="1684307"/>
    <lineage>
        <taxon>Eukaryota</taxon>
        <taxon>Fungi</taxon>
        <taxon>Dikarya</taxon>
        <taxon>Basidiomycota</taxon>
        <taxon>Ustilaginomycotina</taxon>
        <taxon>Exobasidiomycetes</taxon>
        <taxon>Microstromatales</taxon>
        <taxon>Microstromatales incertae sedis</taxon>
        <taxon>Pseudomicrostroma</taxon>
    </lineage>
</organism>
<feature type="transmembrane region" description="Helical" evidence="1">
    <location>
        <begin position="63"/>
        <end position="88"/>
    </location>
</feature>
<evidence type="ECO:0000256" key="1">
    <source>
        <dbReference type="SAM" id="Phobius"/>
    </source>
</evidence>
<name>A0A316TZQ6_9BASI</name>
<reference evidence="2 3" key="1">
    <citation type="journal article" date="2018" name="Mol. Biol. Evol.">
        <title>Broad Genomic Sampling Reveals a Smut Pathogenic Ancestry of the Fungal Clade Ustilaginomycotina.</title>
        <authorList>
            <person name="Kijpornyongpan T."/>
            <person name="Mondo S.J."/>
            <person name="Barry K."/>
            <person name="Sandor L."/>
            <person name="Lee J."/>
            <person name="Lipzen A."/>
            <person name="Pangilinan J."/>
            <person name="LaButti K."/>
            <person name="Hainaut M."/>
            <person name="Henrissat B."/>
            <person name="Grigoriev I.V."/>
            <person name="Spatafora J.W."/>
            <person name="Aime M.C."/>
        </authorList>
    </citation>
    <scope>NUCLEOTIDE SEQUENCE [LARGE SCALE GENOMIC DNA]</scope>
    <source>
        <strain evidence="2 3">MCA 4718</strain>
    </source>
</reference>
<dbReference type="RefSeq" id="XP_025344971.1">
    <property type="nucleotide sequence ID" value="XM_025489900.1"/>
</dbReference>
<dbReference type="AlphaFoldDB" id="A0A316TZQ6"/>
<keyword evidence="3" id="KW-1185">Reference proteome</keyword>
<dbReference type="Proteomes" id="UP000245942">
    <property type="component" value="Unassembled WGS sequence"/>
</dbReference>
<sequence>VAITLYEQCALFSFDWAVITGKRRRRAIHIAYFAAKIAWWCYMVLIMIRYYTVDEVNCTANMVAVQVLMGVVNTCASILLACRAVCVYRGKTRTYITYGLVVGTLALAASWAAGTQDVVMMWSSLPLFPWATGSCAMTEVKTQYFVKYLITILYDLTVLLLTVGGVVKMTRGGSSRIGTVLIEQGALYFLAVFVVNLPILVLTAAQTGPLLSIFFAVPSAAVSLCISTRMYVQLANEAAHKPGGISNEQLSSQGSVSEKVINFFTR</sequence>
<feature type="non-terminal residue" evidence="2">
    <location>
        <position position="266"/>
    </location>
</feature>
<feature type="transmembrane region" description="Helical" evidence="1">
    <location>
        <begin position="148"/>
        <end position="167"/>
    </location>
</feature>
<dbReference type="GeneID" id="37011634"/>
<keyword evidence="1" id="KW-1133">Transmembrane helix</keyword>
<feature type="transmembrane region" description="Helical" evidence="1">
    <location>
        <begin position="95"/>
        <end position="114"/>
    </location>
</feature>
<feature type="transmembrane region" description="Helical" evidence="1">
    <location>
        <begin position="30"/>
        <end position="51"/>
    </location>
</feature>
<accession>A0A316TZQ6</accession>
<protein>
    <recommendedName>
        <fullName evidence="4">G-protein coupled receptors family 1 profile domain-containing protein</fullName>
    </recommendedName>
</protein>
<feature type="transmembrane region" description="Helical" evidence="1">
    <location>
        <begin position="211"/>
        <end position="232"/>
    </location>
</feature>
<feature type="non-terminal residue" evidence="2">
    <location>
        <position position="1"/>
    </location>
</feature>
<dbReference type="OrthoDB" id="3197626at2759"/>
<keyword evidence="1" id="KW-0812">Transmembrane</keyword>
<gene>
    <name evidence="2" type="ORF">BCV69DRAFT_235155</name>
</gene>
<keyword evidence="1" id="KW-0472">Membrane</keyword>
<evidence type="ECO:0000313" key="3">
    <source>
        <dbReference type="Proteomes" id="UP000245942"/>
    </source>
</evidence>
<proteinExistence type="predicted"/>
<evidence type="ECO:0008006" key="4">
    <source>
        <dbReference type="Google" id="ProtNLM"/>
    </source>
</evidence>
<dbReference type="EMBL" id="KZ819340">
    <property type="protein sequence ID" value="PWN17811.1"/>
    <property type="molecule type" value="Genomic_DNA"/>
</dbReference>
<evidence type="ECO:0000313" key="2">
    <source>
        <dbReference type="EMBL" id="PWN17811.1"/>
    </source>
</evidence>